<evidence type="ECO:0000313" key="4">
    <source>
        <dbReference type="Proteomes" id="UP001150062"/>
    </source>
</evidence>
<dbReference type="Proteomes" id="UP001150062">
    <property type="component" value="Unassembled WGS sequence"/>
</dbReference>
<evidence type="ECO:0000256" key="1">
    <source>
        <dbReference type="RuleBase" id="RU000487"/>
    </source>
</evidence>
<dbReference type="PANTHER" id="PTHR11937">
    <property type="entry name" value="ACTIN"/>
    <property type="match status" value="1"/>
</dbReference>
<dbReference type="Gene3D" id="3.30.420.40">
    <property type="match status" value="4"/>
</dbReference>
<comment type="similarity">
    <text evidence="1">Belongs to the actin family.</text>
</comment>
<dbReference type="PRINTS" id="PR00190">
    <property type="entry name" value="ACTIN"/>
</dbReference>
<dbReference type="SUPFAM" id="SSF53067">
    <property type="entry name" value="Actin-like ATPase domain"/>
    <property type="match status" value="4"/>
</dbReference>
<evidence type="ECO:0000256" key="2">
    <source>
        <dbReference type="SAM" id="Coils"/>
    </source>
</evidence>
<dbReference type="Gene3D" id="3.90.640.10">
    <property type="entry name" value="Actin, Chain A, domain 4"/>
    <property type="match status" value="2"/>
</dbReference>
<feature type="coiled-coil region" evidence="2">
    <location>
        <begin position="641"/>
        <end position="687"/>
    </location>
</feature>
<dbReference type="SMART" id="SM00268">
    <property type="entry name" value="ACTIN"/>
    <property type="match status" value="2"/>
</dbReference>
<dbReference type="EMBL" id="JAOAOG010000264">
    <property type="protein sequence ID" value="KAJ6235112.1"/>
    <property type="molecule type" value="Genomic_DNA"/>
</dbReference>
<name>A0ABQ8XT25_9EUKA</name>
<proteinExistence type="inferred from homology"/>
<gene>
    <name evidence="3" type="ORF">M0813_03795</name>
</gene>
<dbReference type="Pfam" id="PF00022">
    <property type="entry name" value="Actin"/>
    <property type="match status" value="2"/>
</dbReference>
<dbReference type="InterPro" id="IPR004000">
    <property type="entry name" value="Actin"/>
</dbReference>
<keyword evidence="4" id="KW-1185">Reference proteome</keyword>
<comment type="caution">
    <text evidence="3">The sequence shown here is derived from an EMBL/GenBank/DDBJ whole genome shotgun (WGS) entry which is preliminary data.</text>
</comment>
<reference evidence="3" key="1">
    <citation type="submission" date="2022-08" db="EMBL/GenBank/DDBJ databases">
        <title>Novel sulfate-reducing endosymbionts in the free-living metamonad Anaeramoeba.</title>
        <authorList>
            <person name="Jerlstrom-Hultqvist J."/>
            <person name="Cepicka I."/>
            <person name="Gallot-Lavallee L."/>
            <person name="Salas-Leiva D."/>
            <person name="Curtis B.A."/>
            <person name="Zahonova K."/>
            <person name="Pipaliya S."/>
            <person name="Dacks J."/>
            <person name="Roger A.J."/>
        </authorList>
    </citation>
    <scope>NUCLEOTIDE SEQUENCE</scope>
    <source>
        <strain evidence="3">Schooner1</strain>
    </source>
</reference>
<sequence length="824" mass="95667">MTDSVFIDFGSFETKFGSPNSDQPSKIRNVVSRVLYPTIIPFSTVKDSYIGKEGIALRSIARNNNCIKRGNVTNWDDLEKIVHHIFYEQLRILPEETNVSFNQNFRCSIANSEKFTQIMYETFNVPNFSIIPSALSTMFYAGIDTGVNVDIGHGTTKIVPIINGLLQTSSGKRIELSGIDLDMQLGKVINEASFLDEALNYTQASKDYLISKLKKKVFHVSLDYEKELLEMQQKSTTKQGTKYQLPNGKIFDIGQNSFRLCEIFFQPNLFEIDSKPLHELIVDSILSTTDDIEIIDSLFSNIVLTGGTSLIPNFETRLKKEMDLKLEDYQPIIISFPNAQQICWLGGKKMISHPDFSKFWMTKDEYDENGPRVVNEERYNPKFETEKWKSEKKVIFSQKEKKEKKEKKDKFSGIDKFFQIDFTQEMDEEEPFVIIDFGSLYTKIGLNTDDKPKLIVPTLYFQNNKKMNSKPIFGNETFEDNLTEYEFKRIFENRDITDYESFSGFVEYITKKLGIEIQKSIITFVYHYSQNIKNIEKTLQYFCDENRCLGFYYLPAPIANLICNTGFTGIIVEIGDTYTEISALYNGFFLNGKKPIILNLGGNDITKYLGLLIEKNNKQVKFNTLKDYLTILRIIKEKYCFVKLNEDEDEDEDEEKEKEKEKEIEIEKEKEKVNEKEKENYENLEMEYQLPNKQKITIENERYLCTEILFNPELIGKYLDGIQEIILNLINSSDIYLQKKFLKSIVLTGGTSQFKGLKKRLSFEINKRINSNMEVNVTVLENPQYSAWSGTTKFSRLPAFNYLICSADEYEETGKNIVRRKCFI</sequence>
<accession>A0ABQ8XT25</accession>
<evidence type="ECO:0000313" key="3">
    <source>
        <dbReference type="EMBL" id="KAJ6235112.1"/>
    </source>
</evidence>
<keyword evidence="2" id="KW-0175">Coiled coil</keyword>
<protein>
    <submittedName>
        <fullName evidence="3">Actin-5c-related</fullName>
    </submittedName>
</protein>
<organism evidence="3 4">
    <name type="scientific">Anaeramoeba flamelloides</name>
    <dbReference type="NCBI Taxonomy" id="1746091"/>
    <lineage>
        <taxon>Eukaryota</taxon>
        <taxon>Metamonada</taxon>
        <taxon>Anaeramoebidae</taxon>
        <taxon>Anaeramoeba</taxon>
    </lineage>
</organism>
<dbReference type="InterPro" id="IPR043129">
    <property type="entry name" value="ATPase_NBD"/>
</dbReference>